<dbReference type="SUPFAM" id="SSF53335">
    <property type="entry name" value="S-adenosyl-L-methionine-dependent methyltransferases"/>
    <property type="match status" value="1"/>
</dbReference>
<evidence type="ECO:0000313" key="9">
    <source>
        <dbReference type="Proteomes" id="UP000718012"/>
    </source>
</evidence>
<evidence type="ECO:0000256" key="4">
    <source>
        <dbReference type="ARBA" id="ARBA00022679"/>
    </source>
</evidence>
<dbReference type="GO" id="GO:0008170">
    <property type="term" value="F:N-methyltransferase activity"/>
    <property type="evidence" value="ECO:0007669"/>
    <property type="project" value="InterPro"/>
</dbReference>
<evidence type="ECO:0000313" key="8">
    <source>
        <dbReference type="EMBL" id="HJF08660.1"/>
    </source>
</evidence>
<reference evidence="8" key="2">
    <citation type="submission" date="2021-09" db="EMBL/GenBank/DDBJ databases">
        <authorList>
            <person name="Gilroy R."/>
        </authorList>
    </citation>
    <scope>NUCLEOTIDE SEQUENCE</scope>
    <source>
        <strain evidence="8">CHK165-8395</strain>
    </source>
</reference>
<dbReference type="Gene3D" id="3.40.50.150">
    <property type="entry name" value="Vaccinia Virus protein VP39"/>
    <property type="match status" value="1"/>
</dbReference>
<dbReference type="PANTHER" id="PTHR33841">
    <property type="entry name" value="DNA METHYLTRANSFERASE YEEA-RELATED"/>
    <property type="match status" value="1"/>
</dbReference>
<reference evidence="8" key="1">
    <citation type="journal article" date="2021" name="PeerJ">
        <title>Extensive microbial diversity within the chicken gut microbiome revealed by metagenomics and culture.</title>
        <authorList>
            <person name="Gilroy R."/>
            <person name="Ravi A."/>
            <person name="Getino M."/>
            <person name="Pursley I."/>
            <person name="Horton D.L."/>
            <person name="Alikhan N.F."/>
            <person name="Baker D."/>
            <person name="Gharbi K."/>
            <person name="Hall N."/>
            <person name="Watson M."/>
            <person name="Adriaenssens E.M."/>
            <person name="Foster-Nyarko E."/>
            <person name="Jarju S."/>
            <person name="Secka A."/>
            <person name="Antonio M."/>
            <person name="Oren A."/>
            <person name="Chaudhuri R.R."/>
            <person name="La Ragione R."/>
            <person name="Hildebrand F."/>
            <person name="Pallen M.J."/>
        </authorList>
    </citation>
    <scope>NUCLEOTIDE SEQUENCE</scope>
    <source>
        <strain evidence="8">CHK165-8395</strain>
    </source>
</reference>
<evidence type="ECO:0000259" key="6">
    <source>
        <dbReference type="Pfam" id="PF02384"/>
    </source>
</evidence>
<dbReference type="PANTHER" id="PTHR33841:SF1">
    <property type="entry name" value="DNA METHYLTRANSFERASE A"/>
    <property type="match status" value="1"/>
</dbReference>
<dbReference type="EC" id="2.1.1.72" evidence="2"/>
<organism evidence="8 9">
    <name type="scientific">Phocaeicola coprocola</name>
    <dbReference type="NCBI Taxonomy" id="310298"/>
    <lineage>
        <taxon>Bacteria</taxon>
        <taxon>Pseudomonadati</taxon>
        <taxon>Bacteroidota</taxon>
        <taxon>Bacteroidia</taxon>
        <taxon>Bacteroidales</taxon>
        <taxon>Bacteroidaceae</taxon>
        <taxon>Phocaeicola</taxon>
    </lineage>
</organism>
<dbReference type="Pfam" id="PF18135">
    <property type="entry name" value="Type_ISP_C"/>
    <property type="match status" value="1"/>
</dbReference>
<dbReference type="Pfam" id="PF02384">
    <property type="entry name" value="N6_Mtase"/>
    <property type="match status" value="1"/>
</dbReference>
<dbReference type="InterPro" id="IPR003356">
    <property type="entry name" value="DNA_methylase_A-5"/>
</dbReference>
<sequence length="1066" mass="123482">MNSNITTYIEELNIVYQTQQATEATYRGILQNLIKALLPKVTIIHEPKRSAYGVPDYKILKNDIAISFIETKNLNDKDLKGEKEKLHKEQFDRYKSALNTIVFTDYLTFHLYENGELTSSANIANIVNQTIVPTDDKKEEAVFLKIVQTLGNASPQKITQAGKLAEIMAAKAKLIATIIGNAMSENKTDEDKNLHDKLSAFQKILVHDMDEKQFADFYAQTIVYGMFIARINDKTPKTFSRLEAAELIPSFNPFLKKIFKNIALAELHSCIVWIVDDLAEIFRVTDMTKVLKNYGKETGRKDPIIHFYEEFLEEYNPKIREEFGVWYTPAQVVHFIVDAVNEILIKEFGIENGLANNSKIEITDHNGDSKEIHRIQVLDPATGTGTFLAEVCHVIHSYYKGQEGLWPEDVIRHLIPRINGFEYLMAPYTMAHLKLATALQLDQNKGKLPERLNIYLTNSLEEEQPETKLDFGTFVSDEANAANALKRETPVMVVMGNPPYNEKSANKGKWIMDLLDDYKQEPGESREVIKINKRTKRKTFKNTLKERNPKGINNDYCKFIRLGQHFVNRTQEGVLAYITANTFLDTRLFRGMRYDLLKTFDKIYIINLHGSTMRSESTPELKDQCIFDIMQGVSINIFIKKKDKETPSLSQVFYKDIYGSRKLKLDFLAENKLSTVDFQEIVPSAPLYIFRPHDNHLQEVYEGGFKIDKLMLNCVQGFTTDKDNIAIQYNKEDIENIAFDMLNTTLSDNDFRLKYDVKDNRDWSLSRARQRIRNKKNWNDSIVKIQYRPFDVRWTLFDKILVTYPRPLIEQNFIRHANIALGIGKSGNVMGDSEWSLVSISDMAMEKNNIPRGGIYLFPLYIYEGMLQYANFAPDIVKEIESKTKLSMQGCHDTERSDNGFLPIDLIDYIYAVLYSPSYRDTYNDFLQSDFPIVPYPNSADYFFSIAEKGKELRELHLMKTINQQDIITQYPVYDANNDNIVLSRKFVENDNDTGRVYINETQYFDNVPKDVWEMFISGYQVADKWLKDRLNKKLTNEEIIHYQKMIVAIKRTIEIQEDIDNIIRL</sequence>
<comment type="caution">
    <text evidence="8">The sequence shown here is derived from an EMBL/GenBank/DDBJ whole genome shotgun (WGS) entry which is preliminary data.</text>
</comment>
<proteinExistence type="inferred from homology"/>
<protein>
    <recommendedName>
        <fullName evidence="2">site-specific DNA-methyltransferase (adenine-specific)</fullName>
        <ecNumber evidence="2">2.1.1.72</ecNumber>
    </recommendedName>
</protein>
<feature type="domain" description="DNA methylase adenine-specific" evidence="6">
    <location>
        <begin position="302"/>
        <end position="507"/>
    </location>
</feature>
<accession>A0A921FH28</accession>
<name>A0A921FH28_9BACT</name>
<evidence type="ECO:0000256" key="2">
    <source>
        <dbReference type="ARBA" id="ARBA00011900"/>
    </source>
</evidence>
<keyword evidence="3 8" id="KW-0489">Methyltransferase</keyword>
<dbReference type="GO" id="GO:0003677">
    <property type="term" value="F:DNA binding"/>
    <property type="evidence" value="ECO:0007669"/>
    <property type="project" value="InterPro"/>
</dbReference>
<comment type="similarity">
    <text evidence="1">Belongs to the N(4)/N(6)-methyltransferase family.</text>
</comment>
<keyword evidence="4" id="KW-0808">Transferase</keyword>
<dbReference type="GO" id="GO:0009007">
    <property type="term" value="F:site-specific DNA-methyltransferase (adenine-specific) activity"/>
    <property type="evidence" value="ECO:0007669"/>
    <property type="project" value="UniProtKB-EC"/>
</dbReference>
<dbReference type="EMBL" id="DYXD01000241">
    <property type="protein sequence ID" value="HJF08660.1"/>
    <property type="molecule type" value="Genomic_DNA"/>
</dbReference>
<dbReference type="AlphaFoldDB" id="A0A921FH28"/>
<dbReference type="GO" id="GO:0032259">
    <property type="term" value="P:methylation"/>
    <property type="evidence" value="ECO:0007669"/>
    <property type="project" value="UniProtKB-KW"/>
</dbReference>
<evidence type="ECO:0000259" key="7">
    <source>
        <dbReference type="Pfam" id="PF18135"/>
    </source>
</evidence>
<dbReference type="InterPro" id="IPR029063">
    <property type="entry name" value="SAM-dependent_MTases_sf"/>
</dbReference>
<dbReference type="PRINTS" id="PR00507">
    <property type="entry name" value="N12N6MTFRASE"/>
</dbReference>
<gene>
    <name evidence="8" type="ORF">K8U81_10850</name>
</gene>
<evidence type="ECO:0000256" key="1">
    <source>
        <dbReference type="ARBA" id="ARBA00006594"/>
    </source>
</evidence>
<evidence type="ECO:0000256" key="5">
    <source>
        <dbReference type="ARBA" id="ARBA00047942"/>
    </source>
</evidence>
<dbReference type="InterPro" id="IPR050953">
    <property type="entry name" value="N4_N6_ade-DNA_methylase"/>
</dbReference>
<evidence type="ECO:0000256" key="3">
    <source>
        <dbReference type="ARBA" id="ARBA00022603"/>
    </source>
</evidence>
<comment type="catalytic activity">
    <reaction evidence="5">
        <text>a 2'-deoxyadenosine in DNA + S-adenosyl-L-methionine = an N(6)-methyl-2'-deoxyadenosine in DNA + S-adenosyl-L-homocysteine + H(+)</text>
        <dbReference type="Rhea" id="RHEA:15197"/>
        <dbReference type="Rhea" id="RHEA-COMP:12418"/>
        <dbReference type="Rhea" id="RHEA-COMP:12419"/>
        <dbReference type="ChEBI" id="CHEBI:15378"/>
        <dbReference type="ChEBI" id="CHEBI:57856"/>
        <dbReference type="ChEBI" id="CHEBI:59789"/>
        <dbReference type="ChEBI" id="CHEBI:90615"/>
        <dbReference type="ChEBI" id="CHEBI:90616"/>
        <dbReference type="EC" id="2.1.1.72"/>
    </reaction>
</comment>
<dbReference type="InterPro" id="IPR041635">
    <property type="entry name" value="Type_ISP_LLaBIII_C"/>
</dbReference>
<feature type="domain" description="Type ISP restriction-modification enzyme LLaBIII C-terminal specificity" evidence="7">
    <location>
        <begin position="710"/>
        <end position="1056"/>
    </location>
</feature>
<dbReference type="Proteomes" id="UP000718012">
    <property type="component" value="Unassembled WGS sequence"/>
</dbReference>